<evidence type="ECO:0000256" key="1">
    <source>
        <dbReference type="SAM" id="SignalP"/>
    </source>
</evidence>
<keyword evidence="2" id="KW-1185">Reference proteome</keyword>
<dbReference type="AlphaFoldDB" id="A0A0M3IEQ7"/>
<accession>A0A0M3IEQ7</accession>
<evidence type="ECO:0000313" key="2">
    <source>
        <dbReference type="Proteomes" id="UP000036681"/>
    </source>
</evidence>
<dbReference type="Proteomes" id="UP000036681">
    <property type="component" value="Unplaced"/>
</dbReference>
<sequence>MEMLIAVPLFVILTVALFVDFASAQSRCFACSDANIEVHYGAFFDNPREVREESFNEPPSKCIRGRASIRICHSPCFTLNVTSTHVGNRHIIPFGVAHGCSTKILEESKYQGQHCFTSDIILRTLPPYVVQARYCFCNGDQ</sequence>
<feature type="signal peptide" evidence="1">
    <location>
        <begin position="1"/>
        <end position="24"/>
    </location>
</feature>
<keyword evidence="1" id="KW-0732">Signal</keyword>
<protein>
    <submittedName>
        <fullName evidence="3">Protein sleepless</fullName>
    </submittedName>
</protein>
<name>A0A0M3IEQ7_ASCLU</name>
<feature type="chain" id="PRO_5005657200" evidence="1">
    <location>
        <begin position="25"/>
        <end position="141"/>
    </location>
</feature>
<reference evidence="3" key="1">
    <citation type="submission" date="2017-02" db="UniProtKB">
        <authorList>
            <consortium name="WormBaseParasite"/>
        </authorList>
    </citation>
    <scope>IDENTIFICATION</scope>
</reference>
<evidence type="ECO:0000313" key="3">
    <source>
        <dbReference type="WBParaSite" id="ALUE_0001660801-mRNA-1"/>
    </source>
</evidence>
<organism evidence="2 3">
    <name type="scientific">Ascaris lumbricoides</name>
    <name type="common">Giant roundworm</name>
    <dbReference type="NCBI Taxonomy" id="6252"/>
    <lineage>
        <taxon>Eukaryota</taxon>
        <taxon>Metazoa</taxon>
        <taxon>Ecdysozoa</taxon>
        <taxon>Nematoda</taxon>
        <taxon>Chromadorea</taxon>
        <taxon>Rhabditida</taxon>
        <taxon>Spirurina</taxon>
        <taxon>Ascaridomorpha</taxon>
        <taxon>Ascaridoidea</taxon>
        <taxon>Ascarididae</taxon>
        <taxon>Ascaris</taxon>
    </lineage>
</organism>
<dbReference type="WBParaSite" id="ALUE_0001660801-mRNA-1">
    <property type="protein sequence ID" value="ALUE_0001660801-mRNA-1"/>
    <property type="gene ID" value="ALUE_0001660801"/>
</dbReference>
<proteinExistence type="predicted"/>